<evidence type="ECO:0000313" key="2">
    <source>
        <dbReference type="Proteomes" id="UP001162741"/>
    </source>
</evidence>
<dbReference type="Pfam" id="PF22817">
    <property type="entry name" value="ApeP-like"/>
    <property type="match status" value="1"/>
</dbReference>
<gene>
    <name evidence="1" type="ORF">MKQ68_02060</name>
</gene>
<proteinExistence type="predicted"/>
<accession>A0ABY6J6U6</accession>
<dbReference type="InterPro" id="IPR029069">
    <property type="entry name" value="HotDog_dom_sf"/>
</dbReference>
<dbReference type="Proteomes" id="UP001162741">
    <property type="component" value="Chromosome"/>
</dbReference>
<dbReference type="EMBL" id="CP107006">
    <property type="protein sequence ID" value="UYQ93879.1"/>
    <property type="molecule type" value="Genomic_DNA"/>
</dbReference>
<name>A0ABY6J6U6_9BACT</name>
<dbReference type="InterPro" id="IPR016776">
    <property type="entry name" value="ApeP-like_dehydratase"/>
</dbReference>
<organism evidence="1 2">
    <name type="scientific">Chitinophaga horti</name>
    <dbReference type="NCBI Taxonomy" id="2920382"/>
    <lineage>
        <taxon>Bacteria</taxon>
        <taxon>Pseudomonadati</taxon>
        <taxon>Bacteroidota</taxon>
        <taxon>Chitinophagia</taxon>
        <taxon>Chitinophagales</taxon>
        <taxon>Chitinophagaceae</taxon>
        <taxon>Chitinophaga</taxon>
    </lineage>
</organism>
<evidence type="ECO:0000313" key="1">
    <source>
        <dbReference type="EMBL" id="UYQ93879.1"/>
    </source>
</evidence>
<keyword evidence="2" id="KW-1185">Reference proteome</keyword>
<dbReference type="RefSeq" id="WP_264281867.1">
    <property type="nucleotide sequence ID" value="NZ_CP107006.1"/>
</dbReference>
<reference evidence="1" key="1">
    <citation type="submission" date="2022-10" db="EMBL/GenBank/DDBJ databases">
        <title>Chitinophaga sp. nov., isolated from soil.</title>
        <authorList>
            <person name="Jeon C.O."/>
        </authorList>
    </citation>
    <scope>NUCLEOTIDE SEQUENCE</scope>
    <source>
        <strain evidence="1">R8</strain>
    </source>
</reference>
<sequence>MLVTKEEITQYIPQRPPIVMVHRLLRADDAELRTGFDVEPDNVFVENGVLMPPGLVENIAQSAAVRVGYLAKQRNEPVPIGYIGGVSNLEVLELPAAGTSIETLIAIEREVMGATIAKGSVFQDGRLLAECEMKIFVPQK</sequence>
<protein>
    <submittedName>
        <fullName evidence="1">3-hydroxyacyl-ACP dehydratase</fullName>
    </submittedName>
</protein>
<dbReference type="SUPFAM" id="SSF54637">
    <property type="entry name" value="Thioesterase/thiol ester dehydrase-isomerase"/>
    <property type="match status" value="1"/>
</dbReference>
<dbReference type="Gene3D" id="3.10.129.10">
    <property type="entry name" value="Hotdog Thioesterase"/>
    <property type="match status" value="1"/>
</dbReference>